<evidence type="ECO:0000256" key="3">
    <source>
        <dbReference type="ARBA" id="ARBA00022982"/>
    </source>
</evidence>
<sequence length="177" mass="18822">MKKLFSFTGLAIAGLFIASCGSGEQKDKPAVDHSNHETSATTTSTPVAEPSSTAAVSNEVVVESDDQMKYNIHEIKVKAGEPVSLTLKHVGKMAKEVMGHNLVVLKAGTDITAFTEAALKAKDKEYIPESADIIAHTKLIGGGEESKIEFTLEPGTYDYICTFPGHAGIMKGKIIAE</sequence>
<name>A0ABU8IA17_9SPHI</name>
<dbReference type="Gene3D" id="2.60.40.420">
    <property type="entry name" value="Cupredoxins - blue copper proteins"/>
    <property type="match status" value="1"/>
</dbReference>
<dbReference type="CDD" id="cd13922">
    <property type="entry name" value="Azurin"/>
    <property type="match status" value="1"/>
</dbReference>
<evidence type="ECO:0000256" key="2">
    <source>
        <dbReference type="ARBA" id="ARBA00022723"/>
    </source>
</evidence>
<dbReference type="InterPro" id="IPR008972">
    <property type="entry name" value="Cupredoxin"/>
</dbReference>
<evidence type="ECO:0000256" key="4">
    <source>
        <dbReference type="ARBA" id="ARBA00023008"/>
    </source>
</evidence>
<dbReference type="InterPro" id="IPR014068">
    <property type="entry name" value="Azurin"/>
</dbReference>
<dbReference type="RefSeq" id="WP_134776231.1">
    <property type="nucleotide sequence ID" value="NZ_JAYLLN010000054.1"/>
</dbReference>
<dbReference type="PANTHER" id="PTHR38439:SF2">
    <property type="entry name" value="OUTER MEMBRANE PROTEIN H.8"/>
    <property type="match status" value="1"/>
</dbReference>
<keyword evidence="3" id="KW-0249">Electron transport</keyword>
<proteinExistence type="predicted"/>
<feature type="region of interest" description="Disordered" evidence="5">
    <location>
        <begin position="26"/>
        <end position="55"/>
    </location>
</feature>
<protein>
    <submittedName>
        <fullName evidence="7">Azurin</fullName>
    </submittedName>
</protein>
<keyword evidence="8" id="KW-1185">Reference proteome</keyword>
<evidence type="ECO:0000313" key="8">
    <source>
        <dbReference type="Proteomes" id="UP001363035"/>
    </source>
</evidence>
<evidence type="ECO:0000256" key="5">
    <source>
        <dbReference type="SAM" id="MobiDB-lite"/>
    </source>
</evidence>
<keyword evidence="4" id="KW-0186">Copper</keyword>
<comment type="caution">
    <text evidence="7">The sequence shown here is derived from an EMBL/GenBank/DDBJ whole genome shotgun (WGS) entry which is preliminary data.</text>
</comment>
<dbReference type="Pfam" id="PF00127">
    <property type="entry name" value="Copper-bind"/>
    <property type="match status" value="1"/>
</dbReference>
<dbReference type="PROSITE" id="PS51257">
    <property type="entry name" value="PROKAR_LIPOPROTEIN"/>
    <property type="match status" value="1"/>
</dbReference>
<feature type="compositionally biased region" description="Polar residues" evidence="5">
    <location>
        <begin position="37"/>
        <end position="55"/>
    </location>
</feature>
<keyword evidence="2" id="KW-0479">Metal-binding</keyword>
<feature type="compositionally biased region" description="Basic and acidic residues" evidence="5">
    <location>
        <begin position="26"/>
        <end position="36"/>
    </location>
</feature>
<reference evidence="7 8" key="1">
    <citation type="submission" date="2024-01" db="EMBL/GenBank/DDBJ databases">
        <title>Sphingobacterium tenebrionis sp. nov., a novel endophyte isolated from tenebrio molitor intestines.</title>
        <authorList>
            <person name="Zhang C."/>
        </authorList>
    </citation>
    <scope>NUCLEOTIDE SEQUENCE [LARGE SCALE GENOMIC DNA]</scope>
    <source>
        <strain evidence="7 8">PU5-4</strain>
    </source>
</reference>
<dbReference type="InterPro" id="IPR000923">
    <property type="entry name" value="BlueCu_1"/>
</dbReference>
<gene>
    <name evidence="7" type="primary">azu</name>
    <name evidence="7" type="ORF">VJ786_15615</name>
</gene>
<feature type="domain" description="Blue (type 1) copper" evidence="6">
    <location>
        <begin position="60"/>
        <end position="175"/>
    </location>
</feature>
<organism evidence="7 8">
    <name type="scientific">Sphingobacterium tenebrionis</name>
    <dbReference type="NCBI Taxonomy" id="3111775"/>
    <lineage>
        <taxon>Bacteria</taxon>
        <taxon>Pseudomonadati</taxon>
        <taxon>Bacteroidota</taxon>
        <taxon>Sphingobacteriia</taxon>
        <taxon>Sphingobacteriales</taxon>
        <taxon>Sphingobacteriaceae</taxon>
        <taxon>Sphingobacterium</taxon>
    </lineage>
</organism>
<dbReference type="EMBL" id="JAYLLN010000054">
    <property type="protein sequence ID" value="MEI5986331.1"/>
    <property type="molecule type" value="Genomic_DNA"/>
</dbReference>
<accession>A0ABU8IA17</accession>
<dbReference type="PROSITE" id="PS00196">
    <property type="entry name" value="COPPER_BLUE"/>
    <property type="match status" value="1"/>
</dbReference>
<evidence type="ECO:0000259" key="6">
    <source>
        <dbReference type="Pfam" id="PF00127"/>
    </source>
</evidence>
<dbReference type="Proteomes" id="UP001363035">
    <property type="component" value="Unassembled WGS sequence"/>
</dbReference>
<dbReference type="PANTHER" id="PTHR38439">
    <property type="entry name" value="AURACYANIN-B"/>
    <property type="match status" value="1"/>
</dbReference>
<keyword evidence="1" id="KW-0813">Transport</keyword>
<dbReference type="InterPro" id="IPR028871">
    <property type="entry name" value="BlueCu_1_BS"/>
</dbReference>
<dbReference type="NCBIfam" id="TIGR02695">
    <property type="entry name" value="azurin"/>
    <property type="match status" value="1"/>
</dbReference>
<dbReference type="SUPFAM" id="SSF49503">
    <property type="entry name" value="Cupredoxins"/>
    <property type="match status" value="1"/>
</dbReference>
<dbReference type="InterPro" id="IPR050845">
    <property type="entry name" value="Cu-binding_ET"/>
</dbReference>
<evidence type="ECO:0000256" key="1">
    <source>
        <dbReference type="ARBA" id="ARBA00022448"/>
    </source>
</evidence>
<evidence type="ECO:0000313" key="7">
    <source>
        <dbReference type="EMBL" id="MEI5986331.1"/>
    </source>
</evidence>